<evidence type="ECO:0000256" key="2">
    <source>
        <dbReference type="ARBA" id="ARBA00023163"/>
    </source>
</evidence>
<accession>A0AA47KKE1</accession>
<sequence length="161" mass="18890">MLRQLERTKAQWSGYDEVIDYWLELRRQLLVEYYNVAGVAAKKKQTLPTKAELDRFCDYLVDYISTGHFKIYNMVMERWQSTGFSATKETDNLYFRIVDTTDPLLDYNDKFSAIDLDDDEYDATDFDQDMSAIGEWLEQRFELEDTLIRVIADSLAHPPGA</sequence>
<reference evidence="4" key="1">
    <citation type="submission" date="2022-09" db="EMBL/GenBank/DDBJ databases">
        <authorList>
            <person name="Li Z.-J."/>
        </authorList>
    </citation>
    <scope>NUCLEOTIDE SEQUENCE</scope>
    <source>
        <strain evidence="4">TGB11</strain>
    </source>
</reference>
<dbReference type="NCBIfam" id="NF008723">
    <property type="entry name" value="PRK11718.1"/>
    <property type="match status" value="1"/>
</dbReference>
<keyword evidence="2 3" id="KW-0804">Transcription</keyword>
<dbReference type="Proteomes" id="UP001164748">
    <property type="component" value="Chromosome"/>
</dbReference>
<evidence type="ECO:0000256" key="1">
    <source>
        <dbReference type="ARBA" id="ARBA00023015"/>
    </source>
</evidence>
<dbReference type="PIRSF" id="PIRSF016548">
    <property type="entry name" value="Rsd_AlgQ"/>
    <property type="match status" value="1"/>
</dbReference>
<name>A0AA47KKE1_9GAMM</name>
<dbReference type="Gene3D" id="1.20.120.1370">
    <property type="entry name" value="Regulator of RNA polymerase sigma(70) subunit, domain 4"/>
    <property type="match status" value="1"/>
</dbReference>
<dbReference type="RefSeq" id="WP_077668542.1">
    <property type="nucleotide sequence ID" value="NZ_CP114588.1"/>
</dbReference>
<keyword evidence="1 3" id="KW-0805">Transcription regulation</keyword>
<evidence type="ECO:0000313" key="5">
    <source>
        <dbReference type="Proteomes" id="UP001164748"/>
    </source>
</evidence>
<proteinExistence type="inferred from homology"/>
<evidence type="ECO:0000313" key="4">
    <source>
        <dbReference type="EMBL" id="WBA08516.1"/>
    </source>
</evidence>
<organism evidence="4 5">
    <name type="scientific">Salinivibrio kushneri</name>
    <dbReference type="NCBI Taxonomy" id="1908198"/>
    <lineage>
        <taxon>Bacteria</taxon>
        <taxon>Pseudomonadati</taxon>
        <taxon>Pseudomonadota</taxon>
        <taxon>Gammaproteobacteria</taxon>
        <taxon>Vibrionales</taxon>
        <taxon>Vibrionaceae</taxon>
        <taxon>Salinivibrio</taxon>
    </lineage>
</organism>
<gene>
    <name evidence="4" type="ORF">N8M53_12075</name>
</gene>
<protein>
    <submittedName>
        <fullName evidence="4">Rsd/AlgQ family anti-sigma factor</fullName>
    </submittedName>
</protein>
<dbReference type="GO" id="GO:0006355">
    <property type="term" value="P:regulation of DNA-templated transcription"/>
    <property type="evidence" value="ECO:0007669"/>
    <property type="project" value="InterPro"/>
</dbReference>
<comment type="similarity">
    <text evidence="3">Belongs to the Rsd/AlgQ family.</text>
</comment>
<dbReference type="InterPro" id="IPR007448">
    <property type="entry name" value="Sigma70_reg_Rsd_AlgQ"/>
</dbReference>
<evidence type="ECO:0000256" key="3">
    <source>
        <dbReference type="RuleBase" id="RU004409"/>
    </source>
</evidence>
<dbReference type="EMBL" id="CP114588">
    <property type="protein sequence ID" value="WBA08516.1"/>
    <property type="molecule type" value="Genomic_DNA"/>
</dbReference>
<dbReference type="AlphaFoldDB" id="A0AA47KKE1"/>
<dbReference type="InterPro" id="IPR038309">
    <property type="entry name" value="Rsd/AlgQ_sf"/>
</dbReference>
<dbReference type="Pfam" id="PF04353">
    <property type="entry name" value="Rsd_AlgQ"/>
    <property type="match status" value="1"/>
</dbReference>